<name>A0A1J5RRL0_9ZZZZ</name>
<evidence type="ECO:0000313" key="1">
    <source>
        <dbReference type="EMBL" id="OIQ98622.1"/>
    </source>
</evidence>
<accession>A0A1J5RRL0</accession>
<protein>
    <submittedName>
        <fullName evidence="1">Uncharacterized protein</fullName>
    </submittedName>
</protein>
<sequence length="204" mass="23168">MSTVPALRYEHSGGCKVIIDARQKPTNDVSIDDCYFLGFRLTCEGTLRFHHAWIIANDHETFLTGLKAEVHSVSDKYPDMRVLEVELVFMHNLRTQKPDYLSKETKQEISRKIGLKLNRRDDEHFAVFGIADDKSCEVVDFKAVNALMAIRMTRLHSQKLCGKALLPLAVCQAHPVNQEFDLLFHQEAKLIYVLLCTEAAGGVH</sequence>
<comment type="caution">
    <text evidence="1">The sequence shown here is derived from an EMBL/GenBank/DDBJ whole genome shotgun (WGS) entry which is preliminary data.</text>
</comment>
<gene>
    <name evidence="1" type="ORF">GALL_192800</name>
</gene>
<dbReference type="AlphaFoldDB" id="A0A1J5RRL0"/>
<dbReference type="EMBL" id="MLJW01000116">
    <property type="protein sequence ID" value="OIQ98622.1"/>
    <property type="molecule type" value="Genomic_DNA"/>
</dbReference>
<organism evidence="1">
    <name type="scientific">mine drainage metagenome</name>
    <dbReference type="NCBI Taxonomy" id="410659"/>
    <lineage>
        <taxon>unclassified sequences</taxon>
        <taxon>metagenomes</taxon>
        <taxon>ecological metagenomes</taxon>
    </lineage>
</organism>
<reference evidence="1" key="1">
    <citation type="submission" date="2016-10" db="EMBL/GenBank/DDBJ databases">
        <title>Sequence of Gallionella enrichment culture.</title>
        <authorList>
            <person name="Poehlein A."/>
            <person name="Muehling M."/>
            <person name="Daniel R."/>
        </authorList>
    </citation>
    <scope>NUCLEOTIDE SEQUENCE</scope>
</reference>
<proteinExistence type="predicted"/>